<evidence type="ECO:0008006" key="5">
    <source>
        <dbReference type="Google" id="ProtNLM"/>
    </source>
</evidence>
<feature type="signal peptide" evidence="2">
    <location>
        <begin position="1"/>
        <end position="15"/>
    </location>
</feature>
<dbReference type="Pfam" id="PF12079">
    <property type="entry name" value="DUF3558"/>
    <property type="match status" value="1"/>
</dbReference>
<evidence type="ECO:0000313" key="3">
    <source>
        <dbReference type="EMBL" id="SDL86795.1"/>
    </source>
</evidence>
<feature type="chain" id="PRO_5038617340" description="DUF3558 domain-containing protein" evidence="2">
    <location>
        <begin position="16"/>
        <end position="191"/>
    </location>
</feature>
<evidence type="ECO:0000313" key="4">
    <source>
        <dbReference type="Proteomes" id="UP000199682"/>
    </source>
</evidence>
<reference evidence="4" key="1">
    <citation type="submission" date="2016-10" db="EMBL/GenBank/DDBJ databases">
        <authorList>
            <person name="Varghese N."/>
            <person name="Submissions S."/>
        </authorList>
    </citation>
    <scope>NUCLEOTIDE SEQUENCE [LARGE SCALE GENOMIC DNA]</scope>
    <source>
        <strain evidence="4">DSM 44796</strain>
    </source>
</reference>
<dbReference type="Proteomes" id="UP000199682">
    <property type="component" value="Unassembled WGS sequence"/>
</dbReference>
<gene>
    <name evidence="3" type="ORF">SAMN04488074_11453</name>
</gene>
<accession>A0A1G9NLD7</accession>
<evidence type="ECO:0000256" key="1">
    <source>
        <dbReference type="SAM" id="MobiDB-lite"/>
    </source>
</evidence>
<name>A0A1G9NLD7_9PSEU</name>
<keyword evidence="2" id="KW-0732">Signal</keyword>
<dbReference type="InterPro" id="IPR024520">
    <property type="entry name" value="DUF3558"/>
</dbReference>
<dbReference type="EMBL" id="FNET01000014">
    <property type="protein sequence ID" value="SDL86795.1"/>
    <property type="molecule type" value="Genomic_DNA"/>
</dbReference>
<dbReference type="RefSeq" id="WP_090010143.1">
    <property type="nucleotide sequence ID" value="NZ_FNET01000014.1"/>
</dbReference>
<feature type="region of interest" description="Disordered" evidence="1">
    <location>
        <begin position="20"/>
        <end position="48"/>
    </location>
</feature>
<proteinExistence type="predicted"/>
<evidence type="ECO:0000256" key="2">
    <source>
        <dbReference type="SAM" id="SignalP"/>
    </source>
</evidence>
<protein>
    <recommendedName>
        <fullName evidence="5">DUF3558 domain-containing protein</fullName>
    </recommendedName>
</protein>
<organism evidence="3 4">
    <name type="scientific">Lentzea albidocapillata subsp. violacea</name>
    <dbReference type="NCBI Taxonomy" id="128104"/>
    <lineage>
        <taxon>Bacteria</taxon>
        <taxon>Bacillati</taxon>
        <taxon>Actinomycetota</taxon>
        <taxon>Actinomycetes</taxon>
        <taxon>Pseudonocardiales</taxon>
        <taxon>Pseudonocardiaceae</taxon>
        <taxon>Lentzea</taxon>
    </lineage>
</organism>
<dbReference type="AlphaFoldDB" id="A0A1G9NLD7"/>
<sequence>MTALLTAVLAFGALAGCTGNTTGGTPTTPSETGAGKTSSTPTSAESPSGLSIAKYVSKPCDILKPDQVATLGSVKAGVASTKQLGPVCVWDGTDPIKNSSYDISVTEGKDFEAMNENAKKNGVYVEKKIDGVRVISTDSTDGAMFCLTSVQVSKTDSVTVQIASATDERATKKPCPETERVAQLIITNLKG</sequence>